<dbReference type="PROSITE" id="PS00108">
    <property type="entry name" value="PROTEIN_KINASE_ST"/>
    <property type="match status" value="1"/>
</dbReference>
<feature type="domain" description="Protein kinase" evidence="12">
    <location>
        <begin position="17"/>
        <end position="278"/>
    </location>
</feature>
<dbReference type="InterPro" id="IPR011009">
    <property type="entry name" value="Kinase-like_dom_sf"/>
</dbReference>
<comment type="catalytic activity">
    <reaction evidence="7">
        <text>L-seryl-[protein] + ATP = O-phospho-L-seryl-[protein] + ADP + H(+)</text>
        <dbReference type="Rhea" id="RHEA:17989"/>
        <dbReference type="Rhea" id="RHEA-COMP:9863"/>
        <dbReference type="Rhea" id="RHEA-COMP:11604"/>
        <dbReference type="ChEBI" id="CHEBI:15378"/>
        <dbReference type="ChEBI" id="CHEBI:29999"/>
        <dbReference type="ChEBI" id="CHEBI:30616"/>
        <dbReference type="ChEBI" id="CHEBI:83421"/>
        <dbReference type="ChEBI" id="CHEBI:456216"/>
        <dbReference type="EC" id="2.7.12.2"/>
    </reaction>
</comment>
<dbReference type="AlphaFoldDB" id="A0A454CAG9"/>
<keyword evidence="1" id="KW-0808">Transferase</keyword>
<dbReference type="InterPro" id="IPR017441">
    <property type="entry name" value="Protein_kinase_ATP_BS"/>
</dbReference>
<proteinExistence type="inferred from homology"/>
<comment type="similarity">
    <text evidence="5">Belongs to the protein kinase superfamily. STE Ser/Thr protein kinase family. MAP kinase kinase subfamily.</text>
</comment>
<evidence type="ECO:0000256" key="1">
    <source>
        <dbReference type="ARBA" id="ARBA00022679"/>
    </source>
</evidence>
<keyword evidence="11" id="KW-1133">Transmembrane helix</keyword>
<evidence type="ECO:0000256" key="10">
    <source>
        <dbReference type="PROSITE-ProRule" id="PRU10141"/>
    </source>
</evidence>
<feature type="binding site" evidence="10">
    <location>
        <position position="46"/>
    </location>
    <ligand>
        <name>ATP</name>
        <dbReference type="ChEBI" id="CHEBI:30616"/>
    </ligand>
</feature>
<dbReference type="PROSITE" id="PS00107">
    <property type="entry name" value="PROTEIN_KINASE_ATP"/>
    <property type="match status" value="1"/>
</dbReference>
<accession>A0A454CAG9</accession>
<evidence type="ECO:0000256" key="8">
    <source>
        <dbReference type="ARBA" id="ARBA00049299"/>
    </source>
</evidence>
<reference evidence="13 14" key="1">
    <citation type="submission" date="2014-08" db="EMBL/GenBank/DDBJ databases">
        <authorList>
            <person name="Kuleshov K."/>
            <person name="Dedkov V."/>
            <person name="Markelov M."/>
            <person name="Pimkina E."/>
        </authorList>
    </citation>
    <scope>NUCLEOTIDE SEQUENCE [LARGE SCALE GENOMIC DNA]</scope>
    <source>
        <strain evidence="14">TOA</strain>
    </source>
</reference>
<keyword evidence="11" id="KW-0472">Membrane</keyword>
<evidence type="ECO:0000256" key="3">
    <source>
        <dbReference type="ARBA" id="ARBA00022777"/>
    </source>
</evidence>
<feature type="transmembrane region" description="Helical" evidence="11">
    <location>
        <begin position="310"/>
        <end position="334"/>
    </location>
</feature>
<dbReference type="EC" id="2.7.12.2" evidence="6"/>
<dbReference type="PANTHER" id="PTHR48013:SF9">
    <property type="entry name" value="DUAL SPECIFICITY MITOGEN-ACTIVATED PROTEIN KINASE KINASE 5"/>
    <property type="match status" value="1"/>
</dbReference>
<dbReference type="OrthoDB" id="9788659at2"/>
<evidence type="ECO:0000313" key="13">
    <source>
        <dbReference type="EMBL" id="AYN65626.1"/>
    </source>
</evidence>
<gene>
    <name evidence="13" type="ORF">KN71_002950</name>
</gene>
<dbReference type="Gene3D" id="3.30.200.20">
    <property type="entry name" value="Phosphorylase Kinase, domain 1"/>
    <property type="match status" value="1"/>
</dbReference>
<keyword evidence="3 13" id="KW-0418">Kinase</keyword>
<dbReference type="PANTHER" id="PTHR48013">
    <property type="entry name" value="DUAL SPECIFICITY MITOGEN-ACTIVATED PROTEIN KINASE KINASE 5-RELATED"/>
    <property type="match status" value="1"/>
</dbReference>
<dbReference type="Pfam" id="PF00069">
    <property type="entry name" value="Pkinase"/>
    <property type="match status" value="1"/>
</dbReference>
<evidence type="ECO:0000256" key="6">
    <source>
        <dbReference type="ARBA" id="ARBA00038999"/>
    </source>
</evidence>
<dbReference type="CDD" id="cd14014">
    <property type="entry name" value="STKc_PknB_like"/>
    <property type="match status" value="1"/>
</dbReference>
<dbReference type="SMART" id="SM00220">
    <property type="entry name" value="S_TKc"/>
    <property type="match status" value="1"/>
</dbReference>
<evidence type="ECO:0000256" key="11">
    <source>
        <dbReference type="SAM" id="Phobius"/>
    </source>
</evidence>
<evidence type="ECO:0000256" key="2">
    <source>
        <dbReference type="ARBA" id="ARBA00022741"/>
    </source>
</evidence>
<comment type="catalytic activity">
    <reaction evidence="8">
        <text>L-threonyl-[protein] + ATP = O-phospho-L-threonyl-[protein] + ADP + H(+)</text>
        <dbReference type="Rhea" id="RHEA:46608"/>
        <dbReference type="Rhea" id="RHEA-COMP:11060"/>
        <dbReference type="Rhea" id="RHEA-COMP:11605"/>
        <dbReference type="ChEBI" id="CHEBI:15378"/>
        <dbReference type="ChEBI" id="CHEBI:30013"/>
        <dbReference type="ChEBI" id="CHEBI:30616"/>
        <dbReference type="ChEBI" id="CHEBI:61977"/>
        <dbReference type="ChEBI" id="CHEBI:456216"/>
        <dbReference type="EC" id="2.7.12.2"/>
    </reaction>
</comment>
<dbReference type="RefSeq" id="WP_036438670.1">
    <property type="nucleotide sequence ID" value="NZ_CP033021.1"/>
</dbReference>
<dbReference type="GO" id="GO:0005524">
    <property type="term" value="F:ATP binding"/>
    <property type="evidence" value="ECO:0007669"/>
    <property type="project" value="UniProtKB-UniRule"/>
</dbReference>
<evidence type="ECO:0000313" key="14">
    <source>
        <dbReference type="Proteomes" id="UP000029712"/>
    </source>
</evidence>
<keyword evidence="2 10" id="KW-0547">Nucleotide-binding</keyword>
<dbReference type="Gene3D" id="1.10.510.10">
    <property type="entry name" value="Transferase(Phosphotransferase) domain 1"/>
    <property type="match status" value="1"/>
</dbReference>
<protein>
    <recommendedName>
        <fullName evidence="6">mitogen-activated protein kinase kinase</fullName>
        <ecNumber evidence="6">2.7.12.2</ecNumber>
    </recommendedName>
</protein>
<dbReference type="EMBL" id="CP033021">
    <property type="protein sequence ID" value="AYN65626.1"/>
    <property type="molecule type" value="Genomic_DNA"/>
</dbReference>
<sequence length="338" mass="38676">MNKIKELPGMFVLNKYFTDFELIGTGGFGEVYSATYKKDNKRVAIKILNCIDDSRWTEQRTRFINEINILKEIHSSNVVKILGWHYKGNEVFYVMELIKGQGLKTIIAKNKKIDPDTAIMYAKQICQGLIEIHAAKIVHRDLKPSNILIDEETNSLKLIDFGISIGESTQRVTRNYKAVGSVQYMAPELLRGIADPSPRSDIYAFGIILFEMLEGKVPFNNHDDINQIMMMHINNELPRMSDVNVIIPQALENIVIRCTAKSAEQRYTDCVELMHDLETCLDSKRVNEKRLELNPSKSKMKAKRIFNSKLFNIIFFTTGGFLVAFIVIFVVLFLKGIL</sequence>
<dbReference type="InterPro" id="IPR000719">
    <property type="entry name" value="Prot_kinase_dom"/>
</dbReference>
<dbReference type="PROSITE" id="PS50011">
    <property type="entry name" value="PROTEIN_KINASE_DOM"/>
    <property type="match status" value="1"/>
</dbReference>
<reference evidence="13 14" key="2">
    <citation type="submission" date="2018-10" db="EMBL/GenBank/DDBJ databases">
        <title>Detection and isolation of Mycoplasma hominis as a predominant microorganism from pelvic cavity of patient with salpingitis and tubo-ovarian abscess.</title>
        <authorList>
            <person name="Guschin A.E."/>
            <person name="Khayrullina G.A."/>
            <person name="Rakovskaya I.V."/>
            <person name="Shelenkov A.A."/>
            <person name="Shagin D.A."/>
        </authorList>
    </citation>
    <scope>NUCLEOTIDE SEQUENCE [LARGE SCALE GENOMIC DNA]</scope>
    <source>
        <strain evidence="14">TOA</strain>
    </source>
</reference>
<dbReference type="SUPFAM" id="SSF56112">
    <property type="entry name" value="Protein kinase-like (PK-like)"/>
    <property type="match status" value="1"/>
</dbReference>
<keyword evidence="13" id="KW-0723">Serine/threonine-protein kinase</keyword>
<keyword evidence="4 10" id="KW-0067">ATP-binding</keyword>
<evidence type="ECO:0000256" key="9">
    <source>
        <dbReference type="ARBA" id="ARBA00051693"/>
    </source>
</evidence>
<evidence type="ECO:0000259" key="12">
    <source>
        <dbReference type="PROSITE" id="PS50011"/>
    </source>
</evidence>
<evidence type="ECO:0000256" key="7">
    <source>
        <dbReference type="ARBA" id="ARBA00049014"/>
    </source>
</evidence>
<evidence type="ECO:0000256" key="4">
    <source>
        <dbReference type="ARBA" id="ARBA00022840"/>
    </source>
</evidence>
<dbReference type="GO" id="GO:0004674">
    <property type="term" value="F:protein serine/threonine kinase activity"/>
    <property type="evidence" value="ECO:0007669"/>
    <property type="project" value="UniProtKB-KW"/>
</dbReference>
<dbReference type="Proteomes" id="UP000029712">
    <property type="component" value="Chromosome"/>
</dbReference>
<dbReference type="InterPro" id="IPR008271">
    <property type="entry name" value="Ser/Thr_kinase_AS"/>
</dbReference>
<evidence type="ECO:0000256" key="5">
    <source>
        <dbReference type="ARBA" id="ARBA00038035"/>
    </source>
</evidence>
<keyword evidence="11" id="KW-0812">Transmembrane</keyword>
<comment type="catalytic activity">
    <reaction evidence="9">
        <text>L-tyrosyl-[protein] + ATP = O-phospho-L-tyrosyl-[protein] + ADP + H(+)</text>
        <dbReference type="Rhea" id="RHEA:10596"/>
        <dbReference type="Rhea" id="RHEA-COMP:10136"/>
        <dbReference type="Rhea" id="RHEA-COMP:20101"/>
        <dbReference type="ChEBI" id="CHEBI:15378"/>
        <dbReference type="ChEBI" id="CHEBI:30616"/>
        <dbReference type="ChEBI" id="CHEBI:46858"/>
        <dbReference type="ChEBI" id="CHEBI:61978"/>
        <dbReference type="ChEBI" id="CHEBI:456216"/>
        <dbReference type="EC" id="2.7.12.2"/>
    </reaction>
</comment>
<name>A0A454CAG9_METHO</name>
<organism evidence="13 14">
    <name type="scientific">Metamycoplasma hominis</name>
    <name type="common">Mycoplasma hominis</name>
    <dbReference type="NCBI Taxonomy" id="2098"/>
    <lineage>
        <taxon>Bacteria</taxon>
        <taxon>Bacillati</taxon>
        <taxon>Mycoplasmatota</taxon>
        <taxon>Mycoplasmoidales</taxon>
        <taxon>Metamycoplasmataceae</taxon>
        <taxon>Metamycoplasma</taxon>
    </lineage>
</organism>